<evidence type="ECO:0000313" key="2">
    <source>
        <dbReference type="EMBL" id="KGR74628.1"/>
    </source>
</evidence>
<keyword evidence="1" id="KW-0472">Membrane</keyword>
<evidence type="ECO:0000256" key="1">
    <source>
        <dbReference type="SAM" id="Phobius"/>
    </source>
</evidence>
<gene>
    <name evidence="2" type="ORF">CD33_16185</name>
</gene>
<dbReference type="EMBL" id="JPVO01000054">
    <property type="protein sequence ID" value="KGR74628.1"/>
    <property type="molecule type" value="Genomic_DNA"/>
</dbReference>
<name>A0A0A3HWA2_9BACL</name>
<comment type="caution">
    <text evidence="2">The sequence shown here is derived from an EMBL/GenBank/DDBJ whole genome shotgun (WGS) entry which is preliminary data.</text>
</comment>
<keyword evidence="1" id="KW-0812">Transmembrane</keyword>
<reference evidence="2 3" key="1">
    <citation type="submission" date="2014-02" db="EMBL/GenBank/DDBJ databases">
        <title>Draft genome sequence of Lysinibacillus sinduriensis JCM 15800.</title>
        <authorList>
            <person name="Zhang F."/>
            <person name="Wang G."/>
            <person name="Zhang L."/>
        </authorList>
    </citation>
    <scope>NUCLEOTIDE SEQUENCE [LARGE SCALE GENOMIC DNA]</scope>
    <source>
        <strain evidence="2 3">JCM 15800</strain>
    </source>
</reference>
<dbReference type="STRING" id="1384057.CD33_16185"/>
<feature type="transmembrane region" description="Helical" evidence="1">
    <location>
        <begin position="90"/>
        <end position="107"/>
    </location>
</feature>
<organism evidence="2 3">
    <name type="scientific">Ureibacillus sinduriensis BLB-1 = JCM 15800</name>
    <dbReference type="NCBI Taxonomy" id="1384057"/>
    <lineage>
        <taxon>Bacteria</taxon>
        <taxon>Bacillati</taxon>
        <taxon>Bacillota</taxon>
        <taxon>Bacilli</taxon>
        <taxon>Bacillales</taxon>
        <taxon>Caryophanaceae</taxon>
        <taxon>Ureibacillus</taxon>
    </lineage>
</organism>
<feature type="transmembrane region" description="Helical" evidence="1">
    <location>
        <begin position="61"/>
        <end position="78"/>
    </location>
</feature>
<dbReference type="OrthoDB" id="2454708at2"/>
<evidence type="ECO:0008006" key="4">
    <source>
        <dbReference type="Google" id="ProtNLM"/>
    </source>
</evidence>
<dbReference type="Proteomes" id="UP000030408">
    <property type="component" value="Unassembled WGS sequence"/>
</dbReference>
<dbReference type="eggNOG" id="ENOG5033GID">
    <property type="taxonomic scope" value="Bacteria"/>
</dbReference>
<feature type="transmembrane region" description="Helical" evidence="1">
    <location>
        <begin position="27"/>
        <end position="49"/>
    </location>
</feature>
<dbReference type="AlphaFoldDB" id="A0A0A3HWA2"/>
<dbReference type="RefSeq" id="WP_036202016.1">
    <property type="nucleotide sequence ID" value="NZ_AVCY01000002.1"/>
</dbReference>
<sequence>MTFLIYAVILMLLLLFIKETINKLHGIIVVIFFFVLLYFLLSMLTIPFIEQLLSYVQSVPYVPQLVYSALFYQLGLFFQSIFEEEDYETFGQLVMFSIRIVLLFYWTSELGKILSDLSSILEMLQ</sequence>
<keyword evidence="3" id="KW-1185">Reference proteome</keyword>
<keyword evidence="1" id="KW-1133">Transmembrane helix</keyword>
<accession>A0A0A3HWA2</accession>
<proteinExistence type="predicted"/>
<protein>
    <recommendedName>
        <fullName evidence="4">Stage III sporulation protein AD</fullName>
    </recommendedName>
</protein>
<evidence type="ECO:0000313" key="3">
    <source>
        <dbReference type="Proteomes" id="UP000030408"/>
    </source>
</evidence>